<dbReference type="Gene3D" id="3.90.350.10">
    <property type="entry name" value="Transposase Inhibitor Protein From Tn5, Chain A, domain 1"/>
    <property type="match status" value="1"/>
</dbReference>
<dbReference type="InterPro" id="IPR038215">
    <property type="entry name" value="TN5-like_N_sf"/>
</dbReference>
<evidence type="ECO:0000313" key="2">
    <source>
        <dbReference type="EMBL" id="ABG52231.1"/>
    </source>
</evidence>
<dbReference type="KEGG" id="ter:Tery_3096"/>
<dbReference type="Gene3D" id="1.10.246.40">
    <property type="entry name" value="Tn5 transposase, domain 1"/>
    <property type="match status" value="1"/>
</dbReference>
<dbReference type="OrthoDB" id="9805492at2"/>
<sequence>MQSWAAEELKYTNLPDKRLNQRLIKIVEQASAQPEASVPQASGDWANTKATYYFWNSERFSSEDIIDGHRRSTAQRASQEDVILGIQDTSDFNFTHHKGKTWDKGFGQTCSQKYSNERWHLYILHK</sequence>
<organism evidence="2">
    <name type="scientific">Trichodesmium erythraeum (strain IMS101)</name>
    <dbReference type="NCBI Taxonomy" id="203124"/>
    <lineage>
        <taxon>Bacteria</taxon>
        <taxon>Bacillati</taxon>
        <taxon>Cyanobacteriota</taxon>
        <taxon>Cyanophyceae</taxon>
        <taxon>Oscillatoriophycideae</taxon>
        <taxon>Oscillatoriales</taxon>
        <taxon>Microcoleaceae</taxon>
        <taxon>Trichodesmium</taxon>
    </lineage>
</organism>
<dbReference type="InterPro" id="IPR012337">
    <property type="entry name" value="RNaseH-like_sf"/>
</dbReference>
<accession>Q10ZU3</accession>
<dbReference type="RefSeq" id="WP_011612580.1">
    <property type="nucleotide sequence ID" value="NC_008312.1"/>
</dbReference>
<dbReference type="SUPFAM" id="SSF53098">
    <property type="entry name" value="Ribonuclease H-like"/>
    <property type="match status" value="1"/>
</dbReference>
<gene>
    <name evidence="2" type="ordered locus">Tery_3096</name>
</gene>
<dbReference type="EMBL" id="CP000393">
    <property type="protein sequence ID" value="ABG52231.1"/>
    <property type="molecule type" value="Genomic_DNA"/>
</dbReference>
<proteinExistence type="predicted"/>
<dbReference type="AlphaFoldDB" id="Q10ZU3"/>
<dbReference type="eggNOG" id="COG3385">
    <property type="taxonomic scope" value="Bacteria"/>
</dbReference>
<dbReference type="InterPro" id="IPR014735">
    <property type="entry name" value="Transposase_Tn5-like_N"/>
</dbReference>
<dbReference type="HOGENOM" id="CLU_124434_1_0_3"/>
<reference evidence="2" key="1">
    <citation type="submission" date="2006-06" db="EMBL/GenBank/DDBJ databases">
        <title>Complete sequence of Trichodesmium erythraeum IMS101.</title>
        <authorList>
            <consortium name="US DOE Joint Genome Institute"/>
            <person name="Copeland A."/>
            <person name="Lucas S."/>
            <person name="Lapidus A."/>
            <person name="Barry K."/>
            <person name="Detter J.C."/>
            <person name="Glavina del Rio T."/>
            <person name="Hammon N."/>
            <person name="Israni S."/>
            <person name="Dalin E."/>
            <person name="Tice H."/>
            <person name="Pitluck S."/>
            <person name="Kiss H."/>
            <person name="Munk A.C."/>
            <person name="Brettin T."/>
            <person name="Bruce D."/>
            <person name="Han C."/>
            <person name="Tapia R."/>
            <person name="Gilna P."/>
            <person name="Schmutz J."/>
            <person name="Larimer F."/>
            <person name="Land M."/>
            <person name="Hauser L."/>
            <person name="Kyrpides N."/>
            <person name="Kim E."/>
            <person name="Richardson P."/>
        </authorList>
    </citation>
    <scope>NUCLEOTIDE SEQUENCE [LARGE SCALE GENOMIC DNA]</scope>
    <source>
        <strain evidence="2">IMS101</strain>
    </source>
</reference>
<feature type="domain" description="Transposase Tn5-like N-terminal" evidence="1">
    <location>
        <begin position="1"/>
        <end position="59"/>
    </location>
</feature>
<protein>
    <submittedName>
        <fullName evidence="2">Transposase Tn5</fullName>
    </submittedName>
</protein>
<evidence type="ECO:0000259" key="1">
    <source>
        <dbReference type="Pfam" id="PF14706"/>
    </source>
</evidence>
<name>Q10ZU3_TRIEI</name>
<dbReference type="Pfam" id="PF14706">
    <property type="entry name" value="Tnp_DNA_bind"/>
    <property type="match status" value="1"/>
</dbReference>